<comment type="caution">
    <text evidence="4">The sequence shown here is derived from an EMBL/GenBank/DDBJ whole genome shotgun (WGS) entry which is preliminary data.</text>
</comment>
<proteinExistence type="predicted"/>
<dbReference type="InterPro" id="IPR050624">
    <property type="entry name" value="HTH-type_Tx_Regulator"/>
</dbReference>
<dbReference type="PANTHER" id="PTHR43479">
    <property type="entry name" value="ACREF/ENVCD OPERON REPRESSOR-RELATED"/>
    <property type="match status" value="1"/>
</dbReference>
<dbReference type="STRING" id="1033810.HLPCO_001630"/>
<dbReference type="Proteomes" id="UP000005707">
    <property type="component" value="Unassembled WGS sequence"/>
</dbReference>
<organism evidence="4 5">
    <name type="scientific">Haloplasma contractile SSD-17B</name>
    <dbReference type="NCBI Taxonomy" id="1033810"/>
    <lineage>
        <taxon>Bacteria</taxon>
        <taxon>Bacillati</taxon>
        <taxon>Mycoplasmatota</taxon>
        <taxon>Mollicutes</taxon>
        <taxon>Haloplasmatales</taxon>
        <taxon>Haloplasmataceae</taxon>
        <taxon>Haloplasma</taxon>
    </lineage>
</organism>
<dbReference type="GO" id="GO:0003677">
    <property type="term" value="F:DNA binding"/>
    <property type="evidence" value="ECO:0007669"/>
    <property type="project" value="UniProtKB-UniRule"/>
</dbReference>
<dbReference type="EMBL" id="AFNU02000004">
    <property type="protein sequence ID" value="ERJ12629.1"/>
    <property type="molecule type" value="Genomic_DNA"/>
</dbReference>
<dbReference type="InParanoid" id="F7PWK3"/>
<dbReference type="InterPro" id="IPR001647">
    <property type="entry name" value="HTH_TetR"/>
</dbReference>
<accession>F7PWK3</accession>
<name>F7PWK3_9MOLU</name>
<dbReference type="PANTHER" id="PTHR43479:SF11">
    <property type="entry name" value="ACREF_ENVCD OPERON REPRESSOR-RELATED"/>
    <property type="match status" value="1"/>
</dbReference>
<evidence type="ECO:0000256" key="2">
    <source>
        <dbReference type="PROSITE-ProRule" id="PRU00335"/>
    </source>
</evidence>
<feature type="domain" description="HTH tetR-type" evidence="3">
    <location>
        <begin position="2"/>
        <end position="63"/>
    </location>
</feature>
<dbReference type="PROSITE" id="PS50977">
    <property type="entry name" value="HTH_TETR_2"/>
    <property type="match status" value="1"/>
</dbReference>
<dbReference type="SUPFAM" id="SSF46689">
    <property type="entry name" value="Homeodomain-like"/>
    <property type="match status" value="1"/>
</dbReference>
<dbReference type="AlphaFoldDB" id="F7PWK3"/>
<evidence type="ECO:0000313" key="5">
    <source>
        <dbReference type="Proteomes" id="UP000005707"/>
    </source>
</evidence>
<reference evidence="4 5" key="2">
    <citation type="journal article" date="2013" name="PLoS ONE">
        <title>INDIGO - INtegrated Data Warehouse of MIcrobial GenOmes with Examples from the Red Sea Extremophiles.</title>
        <authorList>
            <person name="Alam I."/>
            <person name="Antunes A."/>
            <person name="Kamau A.A."/>
            <person name="Ba Alawi W."/>
            <person name="Kalkatawi M."/>
            <person name="Stingl U."/>
            <person name="Bajic V.B."/>
        </authorList>
    </citation>
    <scope>NUCLEOTIDE SEQUENCE [LARGE SCALE GENOMIC DNA]</scope>
    <source>
        <strain evidence="4 5">SSD-17B</strain>
    </source>
</reference>
<dbReference type="InterPro" id="IPR009057">
    <property type="entry name" value="Homeodomain-like_sf"/>
</dbReference>
<keyword evidence="1 2" id="KW-0238">DNA-binding</keyword>
<reference evidence="4 5" key="1">
    <citation type="journal article" date="2011" name="J. Bacteriol.">
        <title>Genome sequence of Haloplasma contractile, an unusual contractile bacterium from a deep-sea anoxic brine lake.</title>
        <authorList>
            <person name="Antunes A."/>
            <person name="Alam I."/>
            <person name="El Dorry H."/>
            <person name="Siam R."/>
            <person name="Robertson A."/>
            <person name="Bajic V.B."/>
            <person name="Stingl U."/>
        </authorList>
    </citation>
    <scope>NUCLEOTIDE SEQUENCE [LARGE SCALE GENOMIC DNA]</scope>
    <source>
        <strain evidence="4 5">SSD-17B</strain>
    </source>
</reference>
<dbReference type="Gene3D" id="1.10.357.10">
    <property type="entry name" value="Tetracycline Repressor, domain 2"/>
    <property type="match status" value="1"/>
</dbReference>
<sequence>MDDKRIKILNAVIDIIKTDGINSGIKMSTIATKADIGKGTIYEYFKNKDAVITETLIYLIDLGKQNILFDTSNLSLNFEDTLSYFIERLLKSITRNGSLYNLFAHQKIGNILNEEMKLKIHQKMIEMKHEFRVLFKEILELGIKENKIPTNYDQFESKCAITTLLTCTMEFVQEHHPRQLDENKKNIFITKLTSLTIKMVK</sequence>
<dbReference type="Pfam" id="PF00440">
    <property type="entry name" value="TetR_N"/>
    <property type="match status" value="1"/>
</dbReference>
<gene>
    <name evidence="4" type="ORF">HLPCO_001630</name>
</gene>
<evidence type="ECO:0000256" key="1">
    <source>
        <dbReference type="ARBA" id="ARBA00023125"/>
    </source>
</evidence>
<feature type="DNA-binding region" description="H-T-H motif" evidence="2">
    <location>
        <begin position="26"/>
        <end position="45"/>
    </location>
</feature>
<dbReference type="RefSeq" id="WP_008824792.1">
    <property type="nucleotide sequence ID" value="NZ_AFNU02000004.1"/>
</dbReference>
<keyword evidence="5" id="KW-1185">Reference proteome</keyword>
<dbReference type="OrthoDB" id="9814200at2"/>
<evidence type="ECO:0000259" key="3">
    <source>
        <dbReference type="PROSITE" id="PS50977"/>
    </source>
</evidence>
<evidence type="ECO:0000313" key="4">
    <source>
        <dbReference type="EMBL" id="ERJ12629.1"/>
    </source>
</evidence>
<protein>
    <submittedName>
        <fullName evidence="4">Transcriptional regulator TetR-AcrR family protein</fullName>
    </submittedName>
</protein>